<dbReference type="GO" id="GO:0031564">
    <property type="term" value="P:transcription antitermination"/>
    <property type="evidence" value="ECO:0007669"/>
    <property type="project" value="UniProtKB-KW"/>
</dbReference>
<evidence type="ECO:0000256" key="4">
    <source>
        <dbReference type="ARBA" id="ARBA00023015"/>
    </source>
</evidence>
<reference evidence="9 10" key="1">
    <citation type="submission" date="2016-05" db="EMBL/GenBank/DDBJ databases">
        <title>Complete Genome and Methylome Analysis of Psychrotrophic Bacterial Isolates from Antarctic Lake Untersee.</title>
        <authorList>
            <person name="Fomenkov A."/>
            <person name="Akimov V.N."/>
            <person name="Vasilyeva L.V."/>
            <person name="Andersen D."/>
            <person name="Vincze T."/>
            <person name="Roberts R.J."/>
        </authorList>
    </citation>
    <scope>NUCLEOTIDE SEQUENCE [LARGE SCALE GENOMIC DNA]</scope>
    <source>
        <strain evidence="9 10">U14-5</strain>
    </source>
</reference>
<dbReference type="GO" id="GO:0003723">
    <property type="term" value="F:RNA binding"/>
    <property type="evidence" value="ECO:0007669"/>
    <property type="project" value="UniProtKB-UniRule"/>
</dbReference>
<dbReference type="Proteomes" id="UP000185494">
    <property type="component" value="Chromosome 1"/>
</dbReference>
<name>A0A1L7AEH0_9PROT</name>
<protein>
    <recommendedName>
        <fullName evidence="6">Transcription antitermination protein NusB</fullName>
    </recommendedName>
    <alternativeName>
        <fullName evidence="6">Antitermination factor NusB</fullName>
    </alternativeName>
</protein>
<evidence type="ECO:0000256" key="1">
    <source>
        <dbReference type="ARBA" id="ARBA00005952"/>
    </source>
</evidence>
<keyword evidence="4 6" id="KW-0805">Transcription regulation</keyword>
<dbReference type="Pfam" id="PF01029">
    <property type="entry name" value="NusB"/>
    <property type="match status" value="1"/>
</dbReference>
<dbReference type="EMBL" id="CP015583">
    <property type="protein sequence ID" value="APT57176.1"/>
    <property type="molecule type" value="Genomic_DNA"/>
</dbReference>
<dbReference type="PANTHER" id="PTHR11078">
    <property type="entry name" value="N UTILIZATION SUBSTANCE PROTEIN B-RELATED"/>
    <property type="match status" value="1"/>
</dbReference>
<gene>
    <name evidence="6" type="primary">nusB</name>
    <name evidence="9" type="ORF">RGI145_08775</name>
</gene>
<evidence type="ECO:0000313" key="10">
    <source>
        <dbReference type="Proteomes" id="UP000185494"/>
    </source>
</evidence>
<dbReference type="InterPro" id="IPR011605">
    <property type="entry name" value="NusB_fam"/>
</dbReference>
<proteinExistence type="inferred from homology"/>
<dbReference type="AlphaFoldDB" id="A0A1L7AEH0"/>
<evidence type="ECO:0000256" key="3">
    <source>
        <dbReference type="ARBA" id="ARBA00022884"/>
    </source>
</evidence>
<feature type="domain" description="NusB/RsmB/TIM44" evidence="8">
    <location>
        <begin position="26"/>
        <end position="164"/>
    </location>
</feature>
<dbReference type="GO" id="GO:0005829">
    <property type="term" value="C:cytosol"/>
    <property type="evidence" value="ECO:0007669"/>
    <property type="project" value="TreeGrafter"/>
</dbReference>
<evidence type="ECO:0000259" key="8">
    <source>
        <dbReference type="Pfam" id="PF01029"/>
    </source>
</evidence>
<dbReference type="InterPro" id="IPR035926">
    <property type="entry name" value="NusB-like_sf"/>
</dbReference>
<feature type="region of interest" description="Disordered" evidence="7">
    <location>
        <begin position="1"/>
        <end position="22"/>
    </location>
</feature>
<keyword evidence="5 6" id="KW-0804">Transcription</keyword>
<evidence type="ECO:0000313" key="9">
    <source>
        <dbReference type="EMBL" id="APT57176.1"/>
    </source>
</evidence>
<organism evidence="9 10">
    <name type="scientific">Roseomonas gilardii</name>
    <dbReference type="NCBI Taxonomy" id="257708"/>
    <lineage>
        <taxon>Bacteria</taxon>
        <taxon>Pseudomonadati</taxon>
        <taxon>Pseudomonadota</taxon>
        <taxon>Alphaproteobacteria</taxon>
        <taxon>Acetobacterales</taxon>
        <taxon>Roseomonadaceae</taxon>
        <taxon>Roseomonas</taxon>
    </lineage>
</organism>
<dbReference type="InterPro" id="IPR006027">
    <property type="entry name" value="NusB_RsmB_TIM44"/>
</dbReference>
<dbReference type="GO" id="GO:0006353">
    <property type="term" value="P:DNA-templated transcription termination"/>
    <property type="evidence" value="ECO:0007669"/>
    <property type="project" value="UniProtKB-UniRule"/>
</dbReference>
<sequence length="176" mass="18719">MSDTPKSNTKSKGQGGGNKARPRLGARVAAVQALFQSEAAGENAEAIIQQFIQHRLGALPGEGGFEEGRVPQADVPLFTSIVRAVAKNAETIDPIVAAHLSAGWSMDRLDPVLRALLRAAAAELWSSNEPPAKVVINEYMDVAHGFFDGAEPRFANGVLDAMAKDLRTGEFNPTRA</sequence>
<evidence type="ECO:0000256" key="6">
    <source>
        <dbReference type="HAMAP-Rule" id="MF_00073"/>
    </source>
</evidence>
<dbReference type="NCBIfam" id="TIGR01951">
    <property type="entry name" value="nusB"/>
    <property type="match status" value="1"/>
</dbReference>
<keyword evidence="2 6" id="KW-0889">Transcription antitermination</keyword>
<accession>A0A1L7AEH0</accession>
<dbReference type="HAMAP" id="MF_00073">
    <property type="entry name" value="NusB"/>
    <property type="match status" value="1"/>
</dbReference>
<dbReference type="SUPFAM" id="SSF48013">
    <property type="entry name" value="NusB-like"/>
    <property type="match status" value="1"/>
</dbReference>
<comment type="similarity">
    <text evidence="1 6">Belongs to the NusB family.</text>
</comment>
<comment type="function">
    <text evidence="6">Involved in transcription antitermination. Required for transcription of ribosomal RNA (rRNA) genes. Binds specifically to the boxA antiterminator sequence of the ribosomal RNA (rrn) operons.</text>
</comment>
<dbReference type="RefSeq" id="WP_075798069.1">
    <property type="nucleotide sequence ID" value="NZ_CP015583.1"/>
</dbReference>
<feature type="compositionally biased region" description="Polar residues" evidence="7">
    <location>
        <begin position="1"/>
        <end position="12"/>
    </location>
</feature>
<evidence type="ECO:0000256" key="5">
    <source>
        <dbReference type="ARBA" id="ARBA00023163"/>
    </source>
</evidence>
<dbReference type="KEGG" id="rgi:RGI145_08775"/>
<dbReference type="eggNOG" id="COG0781">
    <property type="taxonomic scope" value="Bacteria"/>
</dbReference>
<keyword evidence="3 6" id="KW-0694">RNA-binding</keyword>
<evidence type="ECO:0000256" key="2">
    <source>
        <dbReference type="ARBA" id="ARBA00022814"/>
    </source>
</evidence>
<dbReference type="STRING" id="257708.RGI145_08775"/>
<dbReference type="Gene3D" id="1.10.940.10">
    <property type="entry name" value="NusB-like"/>
    <property type="match status" value="1"/>
</dbReference>
<evidence type="ECO:0000256" key="7">
    <source>
        <dbReference type="SAM" id="MobiDB-lite"/>
    </source>
</evidence>
<dbReference type="PANTHER" id="PTHR11078:SF3">
    <property type="entry name" value="ANTITERMINATION NUSB DOMAIN-CONTAINING PROTEIN"/>
    <property type="match status" value="1"/>
</dbReference>